<sequence>MSEHVRRRSTRRAAAAGLGLVLTTATVSPASAAPTPTTLAEDLQLPLGLAIGDDGTVYVAESFSTLTAIDKQGRRSSAFEGPIGGVDATGRGNVAVVGGGPTGLTRVLPNGRTTTVTDLEAYEARANPDRGARYGFTGVDATCAEQLGGFPLEPYDGIVESNPYAVAIAGGDWFVADAAGNSILKVSRNGRISTVAVLPPVEVVFTPDVVALVEQEYELPLPACVEGATYRAEPVPTDVEVGADGALYVSSLPGFPELPGTGGVFRVDRRTGAVSRVAEGLSGAVDLAVAADGSIYVAELFGGRISHVSGGQVTTFAEVPFPSTVEVTDDGAVYATIGAFFPSASLVRFTP</sequence>
<dbReference type="Gene3D" id="2.120.10.30">
    <property type="entry name" value="TolB, C-terminal domain"/>
    <property type="match status" value="1"/>
</dbReference>
<dbReference type="EMBL" id="BMHA01000007">
    <property type="protein sequence ID" value="GGI06961.1"/>
    <property type="molecule type" value="Genomic_DNA"/>
</dbReference>
<dbReference type="InterPro" id="IPR006311">
    <property type="entry name" value="TAT_signal"/>
</dbReference>
<gene>
    <name evidence="2" type="ORF">GCM10011354_21710</name>
</gene>
<dbReference type="InterPro" id="IPR011042">
    <property type="entry name" value="6-blade_b-propeller_TolB-like"/>
</dbReference>
<dbReference type="NCBIfam" id="NF033206">
    <property type="entry name" value="ScyE_fam"/>
    <property type="match status" value="1"/>
</dbReference>
<keyword evidence="1" id="KW-0732">Signal</keyword>
<dbReference type="SUPFAM" id="SSF63829">
    <property type="entry name" value="Calcium-dependent phosphotriesterase"/>
    <property type="match status" value="2"/>
</dbReference>
<organism evidence="2 3">
    <name type="scientific">Egicoccus halophilus</name>
    <dbReference type="NCBI Taxonomy" id="1670830"/>
    <lineage>
        <taxon>Bacteria</taxon>
        <taxon>Bacillati</taxon>
        <taxon>Actinomycetota</taxon>
        <taxon>Nitriliruptoria</taxon>
        <taxon>Egicoccales</taxon>
        <taxon>Egicoccaceae</taxon>
        <taxon>Egicoccus</taxon>
    </lineage>
</organism>
<dbReference type="Proteomes" id="UP000650511">
    <property type="component" value="Unassembled WGS sequence"/>
</dbReference>
<proteinExistence type="predicted"/>
<reference evidence="2" key="1">
    <citation type="journal article" date="2014" name="Int. J. Syst. Evol. Microbiol.">
        <title>Complete genome sequence of Corynebacterium casei LMG S-19264T (=DSM 44701T), isolated from a smear-ripened cheese.</title>
        <authorList>
            <consortium name="US DOE Joint Genome Institute (JGI-PGF)"/>
            <person name="Walter F."/>
            <person name="Albersmeier A."/>
            <person name="Kalinowski J."/>
            <person name="Ruckert C."/>
        </authorList>
    </citation>
    <scope>NUCLEOTIDE SEQUENCE</scope>
    <source>
        <strain evidence="2">CGMCC 1.14988</strain>
    </source>
</reference>
<name>A0A8J3AB06_9ACTN</name>
<evidence type="ECO:0000313" key="3">
    <source>
        <dbReference type="Proteomes" id="UP000650511"/>
    </source>
</evidence>
<dbReference type="InterPro" id="IPR048031">
    <property type="entry name" value="ScyD/ScyE-like"/>
</dbReference>
<protein>
    <recommendedName>
        <fullName evidence="4">ScyD/ScyE family protein</fullName>
    </recommendedName>
</protein>
<evidence type="ECO:0000313" key="2">
    <source>
        <dbReference type="EMBL" id="GGI06961.1"/>
    </source>
</evidence>
<keyword evidence="3" id="KW-1185">Reference proteome</keyword>
<evidence type="ECO:0000256" key="1">
    <source>
        <dbReference type="SAM" id="SignalP"/>
    </source>
</evidence>
<dbReference type="RefSeq" id="WP_165403888.1">
    <property type="nucleotide sequence ID" value="NZ_BMHA01000007.1"/>
</dbReference>
<feature type="signal peptide" evidence="1">
    <location>
        <begin position="1"/>
        <end position="32"/>
    </location>
</feature>
<feature type="chain" id="PRO_5035259410" description="ScyD/ScyE family protein" evidence="1">
    <location>
        <begin position="33"/>
        <end position="351"/>
    </location>
</feature>
<accession>A0A8J3AB06</accession>
<comment type="caution">
    <text evidence="2">The sequence shown here is derived from an EMBL/GenBank/DDBJ whole genome shotgun (WGS) entry which is preliminary data.</text>
</comment>
<dbReference type="PROSITE" id="PS51318">
    <property type="entry name" value="TAT"/>
    <property type="match status" value="1"/>
</dbReference>
<evidence type="ECO:0008006" key="4">
    <source>
        <dbReference type="Google" id="ProtNLM"/>
    </source>
</evidence>
<dbReference type="AlphaFoldDB" id="A0A8J3AB06"/>
<reference evidence="2" key="2">
    <citation type="submission" date="2020-09" db="EMBL/GenBank/DDBJ databases">
        <authorList>
            <person name="Sun Q."/>
            <person name="Zhou Y."/>
        </authorList>
    </citation>
    <scope>NUCLEOTIDE SEQUENCE</scope>
    <source>
        <strain evidence="2">CGMCC 1.14988</strain>
    </source>
</reference>